<feature type="chain" id="PRO_5035384778" evidence="2">
    <location>
        <begin position="18"/>
        <end position="293"/>
    </location>
</feature>
<feature type="signal peptide" evidence="2">
    <location>
        <begin position="1"/>
        <end position="17"/>
    </location>
</feature>
<gene>
    <name evidence="3" type="ORF">BXYJ_LOCUS5761</name>
</gene>
<dbReference type="PROSITE" id="PS51257">
    <property type="entry name" value="PROKAR_LIPOPROTEIN"/>
    <property type="match status" value="1"/>
</dbReference>
<dbReference type="EMBL" id="CAJFDI010000003">
    <property type="protein sequence ID" value="CAD5219603.1"/>
    <property type="molecule type" value="Genomic_DNA"/>
</dbReference>
<feature type="region of interest" description="Disordered" evidence="1">
    <location>
        <begin position="222"/>
        <end position="241"/>
    </location>
</feature>
<evidence type="ECO:0000313" key="3">
    <source>
        <dbReference type="EMBL" id="CAD5219603.1"/>
    </source>
</evidence>
<reference evidence="3" key="1">
    <citation type="submission" date="2020-09" db="EMBL/GenBank/DDBJ databases">
        <authorList>
            <person name="Kikuchi T."/>
        </authorList>
    </citation>
    <scope>NUCLEOTIDE SEQUENCE</scope>
    <source>
        <strain evidence="3">Ka4C1</strain>
    </source>
</reference>
<dbReference type="Proteomes" id="UP000582659">
    <property type="component" value="Unassembled WGS sequence"/>
</dbReference>
<dbReference type="AlphaFoldDB" id="A0A7I8WLS2"/>
<protein>
    <submittedName>
        <fullName evidence="3">(pine wood nematode) hypothetical protein</fullName>
    </submittedName>
</protein>
<name>A0A7I8WLS2_BURXY</name>
<dbReference type="Proteomes" id="UP000659654">
    <property type="component" value="Unassembled WGS sequence"/>
</dbReference>
<proteinExistence type="predicted"/>
<evidence type="ECO:0000256" key="1">
    <source>
        <dbReference type="SAM" id="MobiDB-lite"/>
    </source>
</evidence>
<dbReference type="EMBL" id="CAJFCV020000003">
    <property type="protein sequence ID" value="CAG9105036.1"/>
    <property type="molecule type" value="Genomic_DNA"/>
</dbReference>
<evidence type="ECO:0000256" key="2">
    <source>
        <dbReference type="SAM" id="SignalP"/>
    </source>
</evidence>
<keyword evidence="2" id="KW-0732">Signal</keyword>
<sequence>MKVYLICGILFVAACTAEPDRFEDKVYLIVKDAGLDYSRDQVAKYSTMLPRLMNDINHRANLKLDRLINEFIGMIRYIPNDDLRGHQFFEASRLFLLYVFPKLSDSASMGWEKSALGLEATMLVLFRKYEWHAIIDANCQQFLAITEHQLEEQICEIYARYIQEDIKRDLYFATDALIRALYGNNSVFAVWNYQRLLEMMPTSTTVGPPEKLGIVGFGQINRGEKRDTTGETEARQKTKGETPESRRIRCCVGCSEVAWEGRRRISLSIDAIFFGLNIIESHLKTNLEERNEI</sequence>
<organism evidence="3 4">
    <name type="scientific">Bursaphelenchus xylophilus</name>
    <name type="common">Pinewood nematode worm</name>
    <name type="synonym">Aphelenchoides xylophilus</name>
    <dbReference type="NCBI Taxonomy" id="6326"/>
    <lineage>
        <taxon>Eukaryota</taxon>
        <taxon>Metazoa</taxon>
        <taxon>Ecdysozoa</taxon>
        <taxon>Nematoda</taxon>
        <taxon>Chromadorea</taxon>
        <taxon>Rhabditida</taxon>
        <taxon>Tylenchina</taxon>
        <taxon>Tylenchomorpha</taxon>
        <taxon>Aphelenchoidea</taxon>
        <taxon>Aphelenchoididae</taxon>
        <taxon>Bursaphelenchus</taxon>
    </lineage>
</organism>
<keyword evidence="4" id="KW-1185">Reference proteome</keyword>
<accession>A0A7I8WLS2</accession>
<evidence type="ECO:0000313" key="4">
    <source>
        <dbReference type="Proteomes" id="UP000659654"/>
    </source>
</evidence>
<comment type="caution">
    <text evidence="3">The sequence shown here is derived from an EMBL/GenBank/DDBJ whole genome shotgun (WGS) entry which is preliminary data.</text>
</comment>